<reference evidence="1 2" key="1">
    <citation type="journal article" date="2019" name="Commun. Biol.">
        <title>The bagworm genome reveals a unique fibroin gene that provides high tensile strength.</title>
        <authorList>
            <person name="Kono N."/>
            <person name="Nakamura H."/>
            <person name="Ohtoshi R."/>
            <person name="Tomita M."/>
            <person name="Numata K."/>
            <person name="Arakawa K."/>
        </authorList>
    </citation>
    <scope>NUCLEOTIDE SEQUENCE [LARGE SCALE GENOMIC DNA]</scope>
</reference>
<proteinExistence type="predicted"/>
<evidence type="ECO:0000313" key="1">
    <source>
        <dbReference type="EMBL" id="GBP09528.1"/>
    </source>
</evidence>
<dbReference type="Proteomes" id="UP000299102">
    <property type="component" value="Unassembled WGS sequence"/>
</dbReference>
<organism evidence="1 2">
    <name type="scientific">Eumeta variegata</name>
    <name type="common">Bagworm moth</name>
    <name type="synonym">Eumeta japonica</name>
    <dbReference type="NCBI Taxonomy" id="151549"/>
    <lineage>
        <taxon>Eukaryota</taxon>
        <taxon>Metazoa</taxon>
        <taxon>Ecdysozoa</taxon>
        <taxon>Arthropoda</taxon>
        <taxon>Hexapoda</taxon>
        <taxon>Insecta</taxon>
        <taxon>Pterygota</taxon>
        <taxon>Neoptera</taxon>
        <taxon>Endopterygota</taxon>
        <taxon>Lepidoptera</taxon>
        <taxon>Glossata</taxon>
        <taxon>Ditrysia</taxon>
        <taxon>Tineoidea</taxon>
        <taxon>Psychidae</taxon>
        <taxon>Oiketicinae</taxon>
        <taxon>Eumeta</taxon>
    </lineage>
</organism>
<name>A0A4C1T7S6_EUMVA</name>
<dbReference type="EMBL" id="BGZK01012135">
    <property type="protein sequence ID" value="GBP09528.1"/>
    <property type="molecule type" value="Genomic_DNA"/>
</dbReference>
<keyword evidence="2" id="KW-1185">Reference proteome</keyword>
<gene>
    <name evidence="1" type="ORF">EVAR_72475_1</name>
</gene>
<evidence type="ECO:0000313" key="2">
    <source>
        <dbReference type="Proteomes" id="UP000299102"/>
    </source>
</evidence>
<accession>A0A4C1T7S6</accession>
<dbReference type="AlphaFoldDB" id="A0A4C1T7S6"/>
<protein>
    <submittedName>
        <fullName evidence="1">Uncharacterized protein</fullName>
    </submittedName>
</protein>
<comment type="caution">
    <text evidence="1">The sequence shown here is derived from an EMBL/GenBank/DDBJ whole genome shotgun (WGS) entry which is preliminary data.</text>
</comment>
<sequence>MEKSVPQLSSQELRSPSQGLIRYQKAWKHCIILVCVRLLEIAVPWQVKQAIKQGQVQKLVDKGNQRIPTCPDICSQTIDHGEGHITVRQMLSTDDHAIWNASIVFEGNIRNML</sequence>